<organism evidence="1 2">
    <name type="scientific">Pistacia atlantica</name>
    <dbReference type="NCBI Taxonomy" id="434234"/>
    <lineage>
        <taxon>Eukaryota</taxon>
        <taxon>Viridiplantae</taxon>
        <taxon>Streptophyta</taxon>
        <taxon>Embryophyta</taxon>
        <taxon>Tracheophyta</taxon>
        <taxon>Spermatophyta</taxon>
        <taxon>Magnoliopsida</taxon>
        <taxon>eudicotyledons</taxon>
        <taxon>Gunneridae</taxon>
        <taxon>Pentapetalae</taxon>
        <taxon>rosids</taxon>
        <taxon>malvids</taxon>
        <taxon>Sapindales</taxon>
        <taxon>Anacardiaceae</taxon>
        <taxon>Pistacia</taxon>
    </lineage>
</organism>
<comment type="caution">
    <text evidence="1">The sequence shown here is derived from an EMBL/GenBank/DDBJ whole genome shotgun (WGS) entry which is preliminary data.</text>
</comment>
<evidence type="ECO:0000313" key="1">
    <source>
        <dbReference type="EMBL" id="KAJ0076441.1"/>
    </source>
</evidence>
<accession>A0ACC0ZWS4</accession>
<sequence>MLRSVTINFMSPFLLHGINEMISIVWKLNVADVCDPEYQVDRMKWKMKFLGGRGQQVKSKVRTIFLSTNLILV</sequence>
<dbReference type="EMBL" id="CM047910">
    <property type="protein sequence ID" value="KAJ0076441.1"/>
    <property type="molecule type" value="Genomic_DNA"/>
</dbReference>
<keyword evidence="2" id="KW-1185">Reference proteome</keyword>
<reference evidence="2" key="1">
    <citation type="journal article" date="2023" name="G3 (Bethesda)">
        <title>Genome assembly and association tests identify interacting loci associated with vigor, precocity, and sex in interspecific pistachio rootstocks.</title>
        <authorList>
            <person name="Palmer W."/>
            <person name="Jacygrad E."/>
            <person name="Sagayaradj S."/>
            <person name="Cavanaugh K."/>
            <person name="Han R."/>
            <person name="Bertier L."/>
            <person name="Beede B."/>
            <person name="Kafkas S."/>
            <person name="Golino D."/>
            <person name="Preece J."/>
            <person name="Michelmore R."/>
        </authorList>
    </citation>
    <scope>NUCLEOTIDE SEQUENCE [LARGE SCALE GENOMIC DNA]</scope>
</reference>
<dbReference type="Proteomes" id="UP001164250">
    <property type="component" value="Chromosome 15"/>
</dbReference>
<protein>
    <submittedName>
        <fullName evidence="1">Uncharacterized protein</fullName>
    </submittedName>
</protein>
<evidence type="ECO:0000313" key="2">
    <source>
        <dbReference type="Proteomes" id="UP001164250"/>
    </source>
</evidence>
<proteinExistence type="predicted"/>
<name>A0ACC0ZWS4_9ROSI</name>
<gene>
    <name evidence="1" type="ORF">Patl1_34718</name>
</gene>